<feature type="region of interest" description="Disordered" evidence="1">
    <location>
        <begin position="1"/>
        <end position="70"/>
    </location>
</feature>
<dbReference type="RefSeq" id="WP_378984370.1">
    <property type="nucleotide sequence ID" value="NZ_JBHSBW010000009.1"/>
</dbReference>
<evidence type="ECO:0008006" key="4">
    <source>
        <dbReference type="Google" id="ProtNLM"/>
    </source>
</evidence>
<evidence type="ECO:0000313" key="2">
    <source>
        <dbReference type="EMBL" id="MFC4211370.1"/>
    </source>
</evidence>
<protein>
    <recommendedName>
        <fullName evidence="4">DUF4025 domain-containing protein</fullName>
    </recommendedName>
</protein>
<reference evidence="3" key="1">
    <citation type="journal article" date="2019" name="Int. J. Syst. Evol. Microbiol.">
        <title>The Global Catalogue of Microorganisms (GCM) 10K type strain sequencing project: providing services to taxonomists for standard genome sequencing and annotation.</title>
        <authorList>
            <consortium name="The Broad Institute Genomics Platform"/>
            <consortium name="The Broad Institute Genome Sequencing Center for Infectious Disease"/>
            <person name="Wu L."/>
            <person name="Ma J."/>
        </authorList>
    </citation>
    <scope>NUCLEOTIDE SEQUENCE [LARGE SCALE GENOMIC DNA]</scope>
    <source>
        <strain evidence="3">CCM 8691</strain>
    </source>
</reference>
<dbReference type="Proteomes" id="UP001595789">
    <property type="component" value="Unassembled WGS sequence"/>
</dbReference>
<gene>
    <name evidence="2" type="ORF">ACFOWA_09270</name>
</gene>
<organism evidence="2 3">
    <name type="scientific">Pedobacter lithocola</name>
    <dbReference type="NCBI Taxonomy" id="1908239"/>
    <lineage>
        <taxon>Bacteria</taxon>
        <taxon>Pseudomonadati</taxon>
        <taxon>Bacteroidota</taxon>
        <taxon>Sphingobacteriia</taxon>
        <taxon>Sphingobacteriales</taxon>
        <taxon>Sphingobacteriaceae</taxon>
        <taxon>Pedobacter</taxon>
    </lineage>
</organism>
<evidence type="ECO:0000313" key="3">
    <source>
        <dbReference type="Proteomes" id="UP001595789"/>
    </source>
</evidence>
<keyword evidence="3" id="KW-1185">Reference proteome</keyword>
<feature type="compositionally biased region" description="Acidic residues" evidence="1">
    <location>
        <begin position="35"/>
        <end position="51"/>
    </location>
</feature>
<evidence type="ECO:0000256" key="1">
    <source>
        <dbReference type="SAM" id="MobiDB-lite"/>
    </source>
</evidence>
<sequence length="70" mass="8195">MENQDYNFTEEQETTAIEDKLDSLNAHEPDPKDKEDEDDSEYADDEIEYADGEGTLLNEEFSEEKEDEEQ</sequence>
<accession>A0ABV8PB19</accession>
<proteinExistence type="predicted"/>
<feature type="compositionally biased region" description="Basic and acidic residues" evidence="1">
    <location>
        <begin position="17"/>
        <end position="34"/>
    </location>
</feature>
<name>A0ABV8PB19_9SPHI</name>
<comment type="caution">
    <text evidence="2">The sequence shown here is derived from an EMBL/GenBank/DDBJ whole genome shotgun (WGS) entry which is preliminary data.</text>
</comment>
<dbReference type="EMBL" id="JBHSBW010000009">
    <property type="protein sequence ID" value="MFC4211370.1"/>
    <property type="molecule type" value="Genomic_DNA"/>
</dbReference>
<feature type="compositionally biased region" description="Acidic residues" evidence="1">
    <location>
        <begin position="60"/>
        <end position="70"/>
    </location>
</feature>